<dbReference type="AlphaFoldDB" id="A0A9P6VYZ0"/>
<evidence type="ECO:0000256" key="4">
    <source>
        <dbReference type="ARBA" id="ARBA00023136"/>
    </source>
</evidence>
<sequence>MQTLHGDAQLQPDSDRASMSTRATGRDSSVDSTAPAAPAPAPAPAPAREQPVHFYPPQKEYMYADARQPSIRSSRASSRRERRSDPGVDGELFPPDPRPWPTRSLLYQYMPFRGMYHDVKRRLPFYLSDWYIAFLPQNWERVVGATIRMYFLNLMPCLAYIIDMYVRTDGTYGVNEGILSSAIAALAFALFSVQPLTIVGVTGLINLFNYTTYDILDSYDVDYLQFQAWALIWAAIMHWIIAVFNVCDYTRFVTDMTSESFGLYVGVIYVQKGIELLVYEFDTGNGQAGWLACLVAVLFALAVYFIEGTGLQPFGPFWFRKFLIDYSFAAAIIFFTGFVHIPGWIQDSDLEKLPIFATLQPTLDRTWVVPFWDLPVKWVFVALPFGFLVTLLFYFDNNVSSVMAQSRGFPVKRPAGFHWDFFLLGCTTFVAGILGLPAPNGLVPQAPVHTEALSVTELVPEEAPLAEGGFFEGDVKQARREAREQRRLRGEERKPLRVVRTRVVEQRVSHFAMGLLILGTMSRPLLVVLGLMARAMFAGIFLVVGWGSIEGNGIVHKTLYLFRDRRMTPTNHPLYRISKRSIAEFVAIQWIFFAAMIAVSETIAGISFPIFPLALIPVRHFIIPKLFTPEEIAALDAPTANSPAVLVSLGGPLQPERASTRRAARRPSFASGLSTQRSHYDGGGDNNGLRRRPSHGDLPSHDDEEQYFDDEEEAEDEAAEERERRLRQHDVQGGMAGLQRVISIKR</sequence>
<evidence type="ECO:0000313" key="9">
    <source>
        <dbReference type="Proteomes" id="UP000777482"/>
    </source>
</evidence>
<evidence type="ECO:0000256" key="6">
    <source>
        <dbReference type="SAM" id="Phobius"/>
    </source>
</evidence>
<feature type="domain" description="Bicarbonate transporter-like transmembrane" evidence="7">
    <location>
        <begin position="293"/>
        <end position="457"/>
    </location>
</feature>
<feature type="transmembrane region" description="Helical" evidence="6">
    <location>
        <begin position="376"/>
        <end position="395"/>
    </location>
</feature>
<dbReference type="GO" id="GO:0005452">
    <property type="term" value="F:solute:inorganic anion antiporter activity"/>
    <property type="evidence" value="ECO:0007669"/>
    <property type="project" value="InterPro"/>
</dbReference>
<dbReference type="GO" id="GO:0050801">
    <property type="term" value="P:monoatomic ion homeostasis"/>
    <property type="evidence" value="ECO:0007669"/>
    <property type="project" value="TreeGrafter"/>
</dbReference>
<comment type="subcellular location">
    <subcellularLocation>
        <location evidence="1">Membrane</location>
        <topology evidence="1">Multi-pass membrane protein</topology>
    </subcellularLocation>
</comment>
<keyword evidence="2 6" id="KW-0812">Transmembrane</keyword>
<dbReference type="OrthoDB" id="1735926at2759"/>
<organism evidence="8 9">
    <name type="scientific">Rhodotorula mucilaginosa</name>
    <name type="common">Yeast</name>
    <name type="synonym">Rhodotorula rubra</name>
    <dbReference type="NCBI Taxonomy" id="5537"/>
    <lineage>
        <taxon>Eukaryota</taxon>
        <taxon>Fungi</taxon>
        <taxon>Dikarya</taxon>
        <taxon>Basidiomycota</taxon>
        <taxon>Pucciniomycotina</taxon>
        <taxon>Microbotryomycetes</taxon>
        <taxon>Sporidiobolales</taxon>
        <taxon>Sporidiobolaceae</taxon>
        <taxon>Rhodotorula</taxon>
    </lineage>
</organism>
<protein>
    <recommendedName>
        <fullName evidence="7">Bicarbonate transporter-like transmembrane domain-containing protein</fullName>
    </recommendedName>
</protein>
<feature type="domain" description="Bicarbonate transporter-like transmembrane" evidence="7">
    <location>
        <begin position="111"/>
        <end position="281"/>
    </location>
</feature>
<dbReference type="GO" id="GO:0005886">
    <property type="term" value="C:plasma membrane"/>
    <property type="evidence" value="ECO:0007669"/>
    <property type="project" value="TreeGrafter"/>
</dbReference>
<feature type="transmembrane region" description="Helical" evidence="6">
    <location>
        <begin position="585"/>
        <end position="611"/>
    </location>
</feature>
<dbReference type="InterPro" id="IPR011531">
    <property type="entry name" value="HCO3_transpt-like_TM_dom"/>
</dbReference>
<keyword evidence="4 6" id="KW-0472">Membrane</keyword>
<reference evidence="8 9" key="1">
    <citation type="submission" date="2020-11" db="EMBL/GenBank/DDBJ databases">
        <title>Kefir isolates.</title>
        <authorList>
            <person name="Marcisauskas S."/>
            <person name="Kim Y."/>
            <person name="Blasche S."/>
        </authorList>
    </citation>
    <scope>NUCLEOTIDE SEQUENCE [LARGE SCALE GENOMIC DNA]</scope>
    <source>
        <strain evidence="8 9">KR</strain>
    </source>
</reference>
<feature type="region of interest" description="Disordered" evidence="5">
    <location>
        <begin position="1"/>
        <end position="96"/>
    </location>
</feature>
<feature type="transmembrane region" description="Helical" evidence="6">
    <location>
        <begin position="178"/>
        <end position="208"/>
    </location>
</feature>
<feature type="domain" description="Bicarbonate transporter-like transmembrane" evidence="7">
    <location>
        <begin position="501"/>
        <end position="638"/>
    </location>
</feature>
<dbReference type="Gene3D" id="1.10.287.570">
    <property type="entry name" value="Helical hairpin bin"/>
    <property type="match status" value="1"/>
</dbReference>
<evidence type="ECO:0000256" key="5">
    <source>
        <dbReference type="SAM" id="MobiDB-lite"/>
    </source>
</evidence>
<accession>A0A9P6VYZ0</accession>
<dbReference type="GO" id="GO:0046713">
    <property type="term" value="P:borate transport"/>
    <property type="evidence" value="ECO:0007669"/>
    <property type="project" value="TreeGrafter"/>
</dbReference>
<evidence type="ECO:0000313" key="8">
    <source>
        <dbReference type="EMBL" id="KAG0657885.1"/>
    </source>
</evidence>
<proteinExistence type="predicted"/>
<evidence type="ECO:0000256" key="2">
    <source>
        <dbReference type="ARBA" id="ARBA00022692"/>
    </source>
</evidence>
<evidence type="ECO:0000256" key="1">
    <source>
        <dbReference type="ARBA" id="ARBA00004141"/>
    </source>
</evidence>
<feature type="transmembrane region" description="Helical" evidence="6">
    <location>
        <begin position="261"/>
        <end position="281"/>
    </location>
</feature>
<dbReference type="Proteomes" id="UP000777482">
    <property type="component" value="Unassembled WGS sequence"/>
</dbReference>
<feature type="compositionally biased region" description="Basic and acidic residues" evidence="5">
    <location>
        <begin position="721"/>
        <end position="730"/>
    </location>
</feature>
<feature type="transmembrane region" description="Helical" evidence="6">
    <location>
        <begin position="525"/>
        <end position="549"/>
    </location>
</feature>
<feature type="region of interest" description="Disordered" evidence="5">
    <location>
        <begin position="656"/>
        <end position="746"/>
    </location>
</feature>
<evidence type="ECO:0000259" key="7">
    <source>
        <dbReference type="Pfam" id="PF00955"/>
    </source>
</evidence>
<feature type="transmembrane region" description="Helical" evidence="6">
    <location>
        <begin position="326"/>
        <end position="345"/>
    </location>
</feature>
<dbReference type="InterPro" id="IPR003020">
    <property type="entry name" value="HCO3_transpt_euk"/>
</dbReference>
<gene>
    <name evidence="8" type="ORF">C6P46_006167</name>
</gene>
<feature type="transmembrane region" description="Helical" evidence="6">
    <location>
        <begin position="287"/>
        <end position="306"/>
    </location>
</feature>
<keyword evidence="9" id="KW-1185">Reference proteome</keyword>
<dbReference type="PANTHER" id="PTHR11453:SF38">
    <property type="entry name" value="ANION TRANSPORTER (EUROFUNG)"/>
    <property type="match status" value="1"/>
</dbReference>
<dbReference type="Pfam" id="PF00955">
    <property type="entry name" value="HCO3_cotransp"/>
    <property type="match status" value="3"/>
</dbReference>
<feature type="transmembrane region" description="Helical" evidence="6">
    <location>
        <begin position="228"/>
        <end position="249"/>
    </location>
</feature>
<dbReference type="EMBL" id="PUHQ01000074">
    <property type="protein sequence ID" value="KAG0657885.1"/>
    <property type="molecule type" value="Genomic_DNA"/>
</dbReference>
<feature type="transmembrane region" description="Helical" evidence="6">
    <location>
        <begin position="416"/>
        <end position="436"/>
    </location>
</feature>
<feature type="transmembrane region" description="Helical" evidence="6">
    <location>
        <begin position="145"/>
        <end position="166"/>
    </location>
</feature>
<feature type="compositionally biased region" description="Acidic residues" evidence="5">
    <location>
        <begin position="702"/>
        <end position="720"/>
    </location>
</feature>
<keyword evidence="3 6" id="KW-1133">Transmembrane helix</keyword>
<dbReference type="PANTHER" id="PTHR11453">
    <property type="entry name" value="ANION EXCHANGE PROTEIN"/>
    <property type="match status" value="1"/>
</dbReference>
<name>A0A9P6VYZ0_RHOMI</name>
<dbReference type="GO" id="GO:0006820">
    <property type="term" value="P:monoatomic anion transport"/>
    <property type="evidence" value="ECO:0007669"/>
    <property type="project" value="InterPro"/>
</dbReference>
<evidence type="ECO:0000256" key="3">
    <source>
        <dbReference type="ARBA" id="ARBA00022989"/>
    </source>
</evidence>
<comment type="caution">
    <text evidence="8">The sequence shown here is derived from an EMBL/GenBank/DDBJ whole genome shotgun (WGS) entry which is preliminary data.</text>
</comment>